<dbReference type="SMART" id="SM00463">
    <property type="entry name" value="SMR"/>
    <property type="match status" value="1"/>
</dbReference>
<feature type="chain" id="PRO_5034369751" evidence="3">
    <location>
        <begin position="18"/>
        <end position="678"/>
    </location>
</feature>
<keyword evidence="2" id="KW-1133">Transmembrane helix</keyword>
<feature type="compositionally biased region" description="Low complexity" evidence="1">
    <location>
        <begin position="78"/>
        <end position="88"/>
    </location>
</feature>
<reference evidence="5" key="1">
    <citation type="submission" date="2020-05" db="EMBL/GenBank/DDBJ databases">
        <title>Mycena genomes resolve the evolution of fungal bioluminescence.</title>
        <authorList>
            <person name="Tsai I.J."/>
        </authorList>
    </citation>
    <scope>NUCLEOTIDE SEQUENCE</scope>
    <source>
        <strain evidence="5">CCC161011</strain>
    </source>
</reference>
<dbReference type="Pfam" id="PF01713">
    <property type="entry name" value="Smr"/>
    <property type="match status" value="1"/>
</dbReference>
<gene>
    <name evidence="5" type="ORF">MVEN_00542400</name>
</gene>
<feature type="compositionally biased region" description="Basic residues" evidence="1">
    <location>
        <begin position="57"/>
        <end position="66"/>
    </location>
</feature>
<accession>A0A8H7D4J6</accession>
<dbReference type="EMBL" id="JACAZI010000004">
    <property type="protein sequence ID" value="KAF7361974.1"/>
    <property type="molecule type" value="Genomic_DNA"/>
</dbReference>
<dbReference type="Proteomes" id="UP000620124">
    <property type="component" value="Unassembled WGS sequence"/>
</dbReference>
<evidence type="ECO:0000256" key="1">
    <source>
        <dbReference type="SAM" id="MobiDB-lite"/>
    </source>
</evidence>
<dbReference type="SMART" id="SM01162">
    <property type="entry name" value="DUF1771"/>
    <property type="match status" value="1"/>
</dbReference>
<feature type="compositionally biased region" description="Low complexity" evidence="1">
    <location>
        <begin position="346"/>
        <end position="375"/>
    </location>
</feature>
<dbReference type="InterPro" id="IPR036063">
    <property type="entry name" value="Smr_dom_sf"/>
</dbReference>
<dbReference type="Pfam" id="PF08590">
    <property type="entry name" value="DUF1771"/>
    <property type="match status" value="1"/>
</dbReference>
<protein>
    <submittedName>
        <fullName evidence="5">Smr domain-containing protein</fullName>
    </submittedName>
</protein>
<evidence type="ECO:0000256" key="3">
    <source>
        <dbReference type="SAM" id="SignalP"/>
    </source>
</evidence>
<dbReference type="InterPro" id="IPR002625">
    <property type="entry name" value="Smr_dom"/>
</dbReference>
<evidence type="ECO:0000313" key="6">
    <source>
        <dbReference type="Proteomes" id="UP000620124"/>
    </source>
</evidence>
<dbReference type="OrthoDB" id="195231at2759"/>
<sequence length="678" mass="73502">MSLLAALLKICCGGSQSPEQTEQQAPPAKPQTQQPQAHPQPEAHAPAPQGQGQGGHKQQHHKKPHHPAGEHKPPAPVQQPVQQEEYPPLGSPSPPQQEGGWQEVKSEHKPHHAHSPSPPQHSPSPPPHRPEHPGRIHSDQNQINQHDAHYMKLRADANAEGDKMARCFAESHEAYGRGDGAGAKQLSNEGKEHQAKMNALNKEASDWIFVENNKDSKPGEIDLHGLYVKEAIEHTDRALQEAKQRGDSELHLIVGKGLHSQGHVAKIKPAIEELMQKHELFAELDPHNAGVLICKLDQQQGGVGVDEIARRLERDEEQCTIIGHVTAPIPFSLPRTHSLTLAAPTRATTAPGPTTVSRQAPSSSSPTATRSPIAPQTTPVSSKAAGGMSFPFGYEKGSHLPDKCPDGQFCPDEADACQDLLPVDSPCQLNRDDECAPPPNAAELKDTTNRGLNVNGAVCLNNVCMWANATAGQTCVVENTGYIAYGASGEFIDIVSRGNCVVGLYCDAPTKQCMQEKAFGAACTADKECSSWNCLAGGTCGVDTSVPNHVGTWVYAVVAVGIIGGIFGTLFGLFLLHRRQRDQEREKRMQYWREQNAFHQNLLQMRQTARASILSLPNNGNSARSTLYGRDGMPSDEAPILQHAAPKGSGLRHYVGDDSSEYDEGMMMQPTQRNDGRF</sequence>
<feature type="compositionally biased region" description="Pro residues" evidence="1">
    <location>
        <begin position="116"/>
        <end position="127"/>
    </location>
</feature>
<proteinExistence type="predicted"/>
<dbReference type="PANTHER" id="PTHR47417:SF1">
    <property type="entry name" value="SMR DOMAIN-CONTAINING PROTEIN YPL199C"/>
    <property type="match status" value="1"/>
</dbReference>
<keyword evidence="6" id="KW-1185">Reference proteome</keyword>
<keyword evidence="2" id="KW-0812">Transmembrane</keyword>
<feature type="signal peptide" evidence="3">
    <location>
        <begin position="1"/>
        <end position="17"/>
    </location>
</feature>
<feature type="region of interest" description="Disordered" evidence="1">
    <location>
        <begin position="648"/>
        <end position="678"/>
    </location>
</feature>
<evidence type="ECO:0000256" key="2">
    <source>
        <dbReference type="SAM" id="Phobius"/>
    </source>
</evidence>
<dbReference type="InterPro" id="IPR013899">
    <property type="entry name" value="DUF1771"/>
</dbReference>
<feature type="compositionally biased region" description="Low complexity" evidence="1">
    <location>
        <begin position="18"/>
        <end position="50"/>
    </location>
</feature>
<feature type="compositionally biased region" description="Basic and acidic residues" evidence="1">
    <location>
        <begin position="128"/>
        <end position="138"/>
    </location>
</feature>
<dbReference type="SUPFAM" id="SSF160443">
    <property type="entry name" value="SMR domain-like"/>
    <property type="match status" value="1"/>
</dbReference>
<evidence type="ECO:0000259" key="4">
    <source>
        <dbReference type="PROSITE" id="PS50828"/>
    </source>
</evidence>
<keyword evidence="2" id="KW-0472">Membrane</keyword>
<feature type="transmembrane region" description="Helical" evidence="2">
    <location>
        <begin position="553"/>
        <end position="576"/>
    </location>
</feature>
<feature type="region of interest" description="Disordered" evidence="1">
    <location>
        <begin position="346"/>
        <end position="385"/>
    </location>
</feature>
<evidence type="ECO:0000313" key="5">
    <source>
        <dbReference type="EMBL" id="KAF7361974.1"/>
    </source>
</evidence>
<dbReference type="PROSITE" id="PS50828">
    <property type="entry name" value="SMR"/>
    <property type="match status" value="1"/>
</dbReference>
<comment type="caution">
    <text evidence="5">The sequence shown here is derived from an EMBL/GenBank/DDBJ whole genome shotgun (WGS) entry which is preliminary data.</text>
</comment>
<dbReference type="InterPro" id="IPR053020">
    <property type="entry name" value="Smr_domain_protein"/>
</dbReference>
<organism evidence="5 6">
    <name type="scientific">Mycena venus</name>
    <dbReference type="NCBI Taxonomy" id="2733690"/>
    <lineage>
        <taxon>Eukaryota</taxon>
        <taxon>Fungi</taxon>
        <taxon>Dikarya</taxon>
        <taxon>Basidiomycota</taxon>
        <taxon>Agaricomycotina</taxon>
        <taxon>Agaricomycetes</taxon>
        <taxon>Agaricomycetidae</taxon>
        <taxon>Agaricales</taxon>
        <taxon>Marasmiineae</taxon>
        <taxon>Mycenaceae</taxon>
        <taxon>Mycena</taxon>
    </lineage>
</organism>
<keyword evidence="3" id="KW-0732">Signal</keyword>
<dbReference type="Gene3D" id="3.30.1370.110">
    <property type="match status" value="1"/>
</dbReference>
<feature type="region of interest" description="Disordered" evidence="1">
    <location>
        <begin position="15"/>
        <end position="139"/>
    </location>
</feature>
<feature type="compositionally biased region" description="Polar residues" evidence="1">
    <location>
        <begin position="669"/>
        <end position="678"/>
    </location>
</feature>
<name>A0A8H7D4J6_9AGAR</name>
<dbReference type="PANTHER" id="PTHR47417">
    <property type="entry name" value="SMR DOMAIN-CONTAINING PROTEIN YPL199C"/>
    <property type="match status" value="1"/>
</dbReference>
<feature type="domain" description="Smr" evidence="4">
    <location>
        <begin position="221"/>
        <end position="297"/>
    </location>
</feature>
<dbReference type="AlphaFoldDB" id="A0A8H7D4J6"/>